<name>A0A0X4EXB0_9ENTR</name>
<protein>
    <submittedName>
        <fullName evidence="1">Uncharacterized protein</fullName>
    </submittedName>
</protein>
<dbReference type="AlphaFoldDB" id="A0A0X4EXB0"/>
<dbReference type="RefSeq" id="WP_059309919.1">
    <property type="nucleotide sequence ID" value="NZ_LRCR01000001.1"/>
</dbReference>
<comment type="caution">
    <text evidence="1">The sequence shown here is derived from an EMBL/GenBank/DDBJ whole genome shotgun (WGS) entry which is preliminary data.</text>
</comment>
<accession>A0A0X4EXB0</accession>
<proteinExistence type="predicted"/>
<sequence>MKIESITLAVLVVFSAPSWSAFQEREYNTWYIKNAVLYDMTQTSEGFPVMVSVSQPGKKSANLLVSYITEGRCGENYLPLNVNGKVLPAKYHCVQVGQNRIEHFSVIDADSVNDMVTHLKSDFTLLLQNDIKIWAANIKTPKYGLSPRF</sequence>
<reference evidence="2" key="1">
    <citation type="submission" date="2016-01" db="EMBL/GenBank/DDBJ databases">
        <title>WGS of SAMN04407783.</title>
        <authorList>
            <person name="Adams M."/>
            <person name="Sutton G."/>
            <person name="Nelson K."/>
            <person name="Thaden J."/>
            <person name="Fowler V."/>
            <person name="Mccorrison J."/>
            <person name="Sanka R."/>
            <person name="Brinkac L."/>
            <person name="Nierman W."/>
        </authorList>
    </citation>
    <scope>NUCLEOTIDE SEQUENCE [LARGE SCALE GENOMIC DNA]</scope>
    <source>
        <strain evidence="2">GN04363</strain>
    </source>
</reference>
<organism evidence="1 2">
    <name type="scientific">Enterobacter genomosp. O</name>
    <dbReference type="NCBI Taxonomy" id="2364150"/>
    <lineage>
        <taxon>Bacteria</taxon>
        <taxon>Pseudomonadati</taxon>
        <taxon>Pseudomonadota</taxon>
        <taxon>Gammaproteobacteria</taxon>
        <taxon>Enterobacterales</taxon>
        <taxon>Enterobacteriaceae</taxon>
        <taxon>Enterobacter</taxon>
        <taxon>Enterobacter cloacae complex</taxon>
        <taxon>Enterobacter cloacae complex clade O</taxon>
    </lineage>
</organism>
<gene>
    <name evidence="1" type="ORF">AWI28_05915</name>
</gene>
<evidence type="ECO:0000313" key="1">
    <source>
        <dbReference type="EMBL" id="KUQ86356.1"/>
    </source>
</evidence>
<dbReference type="Proteomes" id="UP000064715">
    <property type="component" value="Unassembled WGS sequence"/>
</dbReference>
<dbReference type="EMBL" id="LRCR01000001">
    <property type="protein sequence ID" value="KUQ86356.1"/>
    <property type="molecule type" value="Genomic_DNA"/>
</dbReference>
<keyword evidence="2" id="KW-1185">Reference proteome</keyword>
<evidence type="ECO:0000313" key="2">
    <source>
        <dbReference type="Proteomes" id="UP000064715"/>
    </source>
</evidence>
<dbReference type="OrthoDB" id="6478811at2"/>